<evidence type="ECO:0000256" key="7">
    <source>
        <dbReference type="ARBA" id="ARBA00022898"/>
    </source>
</evidence>
<dbReference type="OrthoDB" id="9809412at2"/>
<dbReference type="PIRSF" id="PIRSF000525">
    <property type="entry name" value="SerC"/>
    <property type="match status" value="1"/>
</dbReference>
<feature type="domain" description="Aminotransferase class V" evidence="14">
    <location>
        <begin position="4"/>
        <end position="349"/>
    </location>
</feature>
<dbReference type="HAMAP" id="MF_00160">
    <property type="entry name" value="SerC_aminotrans_5"/>
    <property type="match status" value="1"/>
</dbReference>
<dbReference type="GO" id="GO:0005737">
    <property type="term" value="C:cytoplasm"/>
    <property type="evidence" value="ECO:0007669"/>
    <property type="project" value="UniProtKB-SubCell"/>
</dbReference>
<evidence type="ECO:0000259" key="14">
    <source>
        <dbReference type="Pfam" id="PF00266"/>
    </source>
</evidence>
<dbReference type="InterPro" id="IPR000192">
    <property type="entry name" value="Aminotrans_V_dom"/>
</dbReference>
<dbReference type="NCBIfam" id="TIGR01364">
    <property type="entry name" value="serC_1"/>
    <property type="match status" value="1"/>
</dbReference>
<keyword evidence="9 12" id="KW-0718">Serine biosynthesis</keyword>
<feature type="binding site" evidence="12">
    <location>
        <position position="153"/>
    </location>
    <ligand>
        <name>pyridoxal 5'-phosphate</name>
        <dbReference type="ChEBI" id="CHEBI:597326"/>
    </ligand>
</feature>
<comment type="pathway">
    <text evidence="1 12">Cofactor biosynthesis; pyridoxine 5'-phosphate biosynthesis; pyridoxine 5'-phosphate from D-erythrose 4-phosphate: step 3/5.</text>
</comment>
<dbReference type="GO" id="GO:0030170">
    <property type="term" value="F:pyridoxal phosphate binding"/>
    <property type="evidence" value="ECO:0007669"/>
    <property type="project" value="UniProtKB-UniRule"/>
</dbReference>
<dbReference type="UniPathway" id="UPA00244">
    <property type="reaction ID" value="UER00311"/>
</dbReference>
<dbReference type="GO" id="GO:0008615">
    <property type="term" value="P:pyridoxine biosynthetic process"/>
    <property type="evidence" value="ECO:0007669"/>
    <property type="project" value="UniProtKB-UniRule"/>
</dbReference>
<keyword evidence="12" id="KW-0963">Cytoplasm</keyword>
<evidence type="ECO:0000256" key="1">
    <source>
        <dbReference type="ARBA" id="ARBA00004915"/>
    </source>
</evidence>
<evidence type="ECO:0000313" key="15">
    <source>
        <dbReference type="EMBL" id="SFP30588.1"/>
    </source>
</evidence>
<dbReference type="Pfam" id="PF00266">
    <property type="entry name" value="Aminotran_5"/>
    <property type="match status" value="1"/>
</dbReference>
<evidence type="ECO:0000256" key="3">
    <source>
        <dbReference type="ARBA" id="ARBA00006904"/>
    </source>
</evidence>
<keyword evidence="16" id="KW-1185">Reference proteome</keyword>
<dbReference type="EMBL" id="FOXF01000014">
    <property type="protein sequence ID" value="SFP30588.1"/>
    <property type="molecule type" value="Genomic_DNA"/>
</dbReference>
<dbReference type="Proteomes" id="UP000243745">
    <property type="component" value="Unassembled WGS sequence"/>
</dbReference>
<feature type="binding site" evidence="12">
    <location>
        <begin position="76"/>
        <end position="77"/>
    </location>
    <ligand>
        <name>pyridoxal 5'-phosphate</name>
        <dbReference type="ChEBI" id="CHEBI:597326"/>
    </ligand>
</feature>
<comment type="subunit">
    <text evidence="12">Homodimer.</text>
</comment>
<dbReference type="PANTHER" id="PTHR43247">
    <property type="entry name" value="PHOSPHOSERINE AMINOTRANSFERASE"/>
    <property type="match status" value="1"/>
</dbReference>
<dbReference type="Gene3D" id="3.90.1150.10">
    <property type="entry name" value="Aspartate Aminotransferase, domain 1"/>
    <property type="match status" value="1"/>
</dbReference>
<keyword evidence="7 12" id="KW-0663">Pyridoxal phosphate</keyword>
<sequence>MSKVYNFSAGPSMLPEAVMKEVQKEFLDFNGIGAGVIEISHRSKDYLAIAEKAAADLRDLMNIPDNYKVLFMHGGGRGVFANLPMNLGTAEGSADYIVTGAWSGYAAEEAVKYTHVNSMRGDFVNADGKVELKLKDLPLKKDAAYVHMCMNETIHGIEIFDAPETGDVPLVADISSCILSRRMDVSRYGMLYGGAQKNIGPSGITIVIVREDLIGHAQSITPAIWDYKVTADHDSMLNTPNTFAWYFAGKVFAWLKSIGGVEAMEAMNKEKSELLYGFIDSSDFYSNNVAVSARSRMNIPFFLKDSSLDQQFIAEAKANNLISLKGHRVLGGMRASLYNAMPLEGVKALVSFMEKFEKAHK</sequence>
<evidence type="ECO:0000256" key="9">
    <source>
        <dbReference type="ARBA" id="ARBA00023299"/>
    </source>
</evidence>
<comment type="function">
    <text evidence="12">Catalyzes the reversible conversion of 3-phosphohydroxypyruvate to phosphoserine and of 3-hydroxy-2-oxo-4-phosphonooxybutanoate to phosphohydroxythreonine.</text>
</comment>
<dbReference type="RefSeq" id="WP_093141573.1">
    <property type="nucleotide sequence ID" value="NZ_FOXF01000014.1"/>
</dbReference>
<proteinExistence type="inferred from homology"/>
<dbReference type="NCBIfam" id="NF003764">
    <property type="entry name" value="PRK05355.1"/>
    <property type="match status" value="1"/>
</dbReference>
<dbReference type="InterPro" id="IPR015421">
    <property type="entry name" value="PyrdxlP-dep_Trfase_major"/>
</dbReference>
<comment type="similarity">
    <text evidence="3 12">Belongs to the class-V pyridoxal-phosphate-dependent aminotransferase family. SerC subfamily.</text>
</comment>
<dbReference type="GO" id="GO:0004648">
    <property type="term" value="F:O-phospho-L-serine:2-oxoglutarate aminotransferase activity"/>
    <property type="evidence" value="ECO:0007669"/>
    <property type="project" value="UniProtKB-UniRule"/>
</dbReference>
<reference evidence="15 16" key="1">
    <citation type="submission" date="2016-10" db="EMBL/GenBank/DDBJ databases">
        <authorList>
            <person name="Varghese N."/>
            <person name="Submissions S."/>
        </authorList>
    </citation>
    <scope>NUCLEOTIDE SEQUENCE [LARGE SCALE GENOMIC DNA]</scope>
    <source>
        <strain evidence="15 16">DSM 1361</strain>
    </source>
</reference>
<dbReference type="Gene3D" id="3.40.640.10">
    <property type="entry name" value="Type I PLP-dependent aspartate aminotransferase-like (Major domain)"/>
    <property type="match status" value="1"/>
</dbReference>
<evidence type="ECO:0000256" key="10">
    <source>
        <dbReference type="ARBA" id="ARBA00047630"/>
    </source>
</evidence>
<feature type="binding site" evidence="12">
    <location>
        <position position="102"/>
    </location>
    <ligand>
        <name>pyridoxal 5'-phosphate</name>
        <dbReference type="ChEBI" id="CHEBI:597326"/>
    </ligand>
</feature>
<dbReference type="UniPathway" id="UPA00135">
    <property type="reaction ID" value="UER00197"/>
</dbReference>
<keyword evidence="8 12" id="KW-0664">Pyridoxine biosynthesis</keyword>
<gene>
    <name evidence="12" type="primary">serC</name>
    <name evidence="15" type="ORF">SAMN02910344_01030</name>
</gene>
<dbReference type="InterPro" id="IPR015424">
    <property type="entry name" value="PyrdxlP-dep_Trfase"/>
</dbReference>
<evidence type="ECO:0000256" key="2">
    <source>
        <dbReference type="ARBA" id="ARBA00005099"/>
    </source>
</evidence>
<accession>A0A662ZJZ0</accession>
<dbReference type="InterPro" id="IPR022278">
    <property type="entry name" value="Pser_aminoTfrase"/>
</dbReference>
<evidence type="ECO:0000256" key="12">
    <source>
        <dbReference type="HAMAP-Rule" id="MF_00160"/>
    </source>
</evidence>
<evidence type="ECO:0000256" key="6">
    <source>
        <dbReference type="ARBA" id="ARBA00022679"/>
    </source>
</evidence>
<protein>
    <recommendedName>
        <fullName evidence="12">Phosphoserine aminotransferase</fullName>
        <ecNumber evidence="12">2.6.1.52</ecNumber>
    </recommendedName>
    <alternativeName>
        <fullName evidence="12">Phosphohydroxythreonine aminotransferase</fullName>
        <shortName evidence="12">PSAT</shortName>
    </alternativeName>
</protein>
<feature type="modified residue" description="N6-(pyridoxal phosphate)lysine" evidence="12">
    <location>
        <position position="197"/>
    </location>
</feature>
<evidence type="ECO:0000256" key="5">
    <source>
        <dbReference type="ARBA" id="ARBA00022605"/>
    </source>
</evidence>
<comment type="pathway">
    <text evidence="2 12 13">Amino-acid biosynthesis; L-serine biosynthesis; L-serine from 3-phospho-D-glycerate: step 2/3.</text>
</comment>
<dbReference type="GO" id="GO:0006564">
    <property type="term" value="P:L-serine biosynthetic process"/>
    <property type="evidence" value="ECO:0007669"/>
    <property type="project" value="UniProtKB-UniRule"/>
</dbReference>
<dbReference type="InterPro" id="IPR020578">
    <property type="entry name" value="Aminotrans_V_PyrdxlP_BS"/>
</dbReference>
<feature type="binding site" evidence="12">
    <location>
        <begin position="238"/>
        <end position="239"/>
    </location>
    <ligand>
        <name>pyridoxal 5'-phosphate</name>
        <dbReference type="ChEBI" id="CHEBI:597326"/>
    </ligand>
</feature>
<dbReference type="PANTHER" id="PTHR43247:SF1">
    <property type="entry name" value="PHOSPHOSERINE AMINOTRANSFERASE"/>
    <property type="match status" value="1"/>
</dbReference>
<comment type="subcellular location">
    <subcellularLocation>
        <location evidence="12">Cytoplasm</location>
    </subcellularLocation>
</comment>
<comment type="caution">
    <text evidence="12">Lacks conserved residue(s) required for the propagation of feature annotation.</text>
</comment>
<dbReference type="EC" id="2.6.1.52" evidence="12"/>
<keyword evidence="5 12" id="KW-0028">Amino-acid biosynthesis</keyword>
<evidence type="ECO:0000256" key="11">
    <source>
        <dbReference type="ARBA" id="ARBA00049007"/>
    </source>
</evidence>
<dbReference type="InterPro" id="IPR015422">
    <property type="entry name" value="PyrdxlP-dep_Trfase_small"/>
</dbReference>
<comment type="catalytic activity">
    <reaction evidence="10 12">
        <text>4-(phosphooxy)-L-threonine + 2-oxoglutarate = (R)-3-hydroxy-2-oxo-4-phosphooxybutanoate + L-glutamate</text>
        <dbReference type="Rhea" id="RHEA:16573"/>
        <dbReference type="ChEBI" id="CHEBI:16810"/>
        <dbReference type="ChEBI" id="CHEBI:29985"/>
        <dbReference type="ChEBI" id="CHEBI:58452"/>
        <dbReference type="ChEBI" id="CHEBI:58538"/>
        <dbReference type="EC" id="2.6.1.52"/>
    </reaction>
</comment>
<dbReference type="FunFam" id="3.40.640.10:FF:000010">
    <property type="entry name" value="Phosphoserine aminotransferase"/>
    <property type="match status" value="1"/>
</dbReference>
<evidence type="ECO:0000313" key="16">
    <source>
        <dbReference type="Proteomes" id="UP000243745"/>
    </source>
</evidence>
<feature type="binding site" evidence="12">
    <location>
        <position position="42"/>
    </location>
    <ligand>
        <name>L-glutamate</name>
        <dbReference type="ChEBI" id="CHEBI:29985"/>
    </ligand>
</feature>
<keyword evidence="6 12" id="KW-0808">Transferase</keyword>
<dbReference type="AlphaFoldDB" id="A0A662ZJZ0"/>
<dbReference type="SUPFAM" id="SSF53383">
    <property type="entry name" value="PLP-dependent transferases"/>
    <property type="match status" value="1"/>
</dbReference>
<keyword evidence="4 12" id="KW-0032">Aminotransferase</keyword>
<comment type="catalytic activity">
    <reaction evidence="11 12 13">
        <text>O-phospho-L-serine + 2-oxoglutarate = 3-phosphooxypyruvate + L-glutamate</text>
        <dbReference type="Rhea" id="RHEA:14329"/>
        <dbReference type="ChEBI" id="CHEBI:16810"/>
        <dbReference type="ChEBI" id="CHEBI:18110"/>
        <dbReference type="ChEBI" id="CHEBI:29985"/>
        <dbReference type="ChEBI" id="CHEBI:57524"/>
        <dbReference type="EC" id="2.6.1.52"/>
    </reaction>
</comment>
<evidence type="ECO:0000256" key="13">
    <source>
        <dbReference type="RuleBase" id="RU004505"/>
    </source>
</evidence>
<dbReference type="FunFam" id="3.90.1150.10:FF:000006">
    <property type="entry name" value="Phosphoserine aminotransferase"/>
    <property type="match status" value="1"/>
</dbReference>
<comment type="cofactor">
    <cofactor evidence="12">
        <name>pyridoxal 5'-phosphate</name>
        <dbReference type="ChEBI" id="CHEBI:597326"/>
    </cofactor>
    <text evidence="12">Binds 1 pyridoxal phosphate per subunit.</text>
</comment>
<evidence type="ECO:0000256" key="8">
    <source>
        <dbReference type="ARBA" id="ARBA00023096"/>
    </source>
</evidence>
<evidence type="ECO:0000256" key="4">
    <source>
        <dbReference type="ARBA" id="ARBA00022576"/>
    </source>
</evidence>
<dbReference type="PROSITE" id="PS00595">
    <property type="entry name" value="AA_TRANSFER_CLASS_5"/>
    <property type="match status" value="1"/>
</dbReference>
<name>A0A662ZJZ0_9GAMM</name>
<feature type="binding site" evidence="12">
    <location>
        <position position="196"/>
    </location>
    <ligand>
        <name>pyridoxal 5'-phosphate</name>
        <dbReference type="ChEBI" id="CHEBI:597326"/>
    </ligand>
</feature>
<organism evidence="15 16">
    <name type="scientific">Ruminobacter amylophilus</name>
    <dbReference type="NCBI Taxonomy" id="867"/>
    <lineage>
        <taxon>Bacteria</taxon>
        <taxon>Pseudomonadati</taxon>
        <taxon>Pseudomonadota</taxon>
        <taxon>Gammaproteobacteria</taxon>
        <taxon>Aeromonadales</taxon>
        <taxon>Succinivibrionaceae</taxon>
        <taxon>Ruminobacter</taxon>
    </lineage>
</organism>
<feature type="binding site" evidence="12">
    <location>
        <position position="173"/>
    </location>
    <ligand>
        <name>pyridoxal 5'-phosphate</name>
        <dbReference type="ChEBI" id="CHEBI:597326"/>
    </ligand>
</feature>